<proteinExistence type="predicted"/>
<evidence type="ECO:0000313" key="3">
    <source>
        <dbReference type="Proteomes" id="UP001153954"/>
    </source>
</evidence>
<dbReference type="AlphaFoldDB" id="A0AAU9UE98"/>
<evidence type="ECO:0000313" key="2">
    <source>
        <dbReference type="EMBL" id="CAH2097645.1"/>
    </source>
</evidence>
<reference evidence="2" key="1">
    <citation type="submission" date="2022-03" db="EMBL/GenBank/DDBJ databases">
        <authorList>
            <person name="Tunstrom K."/>
        </authorList>
    </citation>
    <scope>NUCLEOTIDE SEQUENCE</scope>
</reference>
<name>A0AAU9UE98_EUPED</name>
<keyword evidence="3" id="KW-1185">Reference proteome</keyword>
<keyword evidence="1" id="KW-0732">Signal</keyword>
<dbReference type="EMBL" id="CAKOGL010000018">
    <property type="protein sequence ID" value="CAH2097645.1"/>
    <property type="molecule type" value="Genomic_DNA"/>
</dbReference>
<organism evidence="2 3">
    <name type="scientific">Euphydryas editha</name>
    <name type="common">Edith's checkerspot</name>
    <dbReference type="NCBI Taxonomy" id="104508"/>
    <lineage>
        <taxon>Eukaryota</taxon>
        <taxon>Metazoa</taxon>
        <taxon>Ecdysozoa</taxon>
        <taxon>Arthropoda</taxon>
        <taxon>Hexapoda</taxon>
        <taxon>Insecta</taxon>
        <taxon>Pterygota</taxon>
        <taxon>Neoptera</taxon>
        <taxon>Endopterygota</taxon>
        <taxon>Lepidoptera</taxon>
        <taxon>Glossata</taxon>
        <taxon>Ditrysia</taxon>
        <taxon>Papilionoidea</taxon>
        <taxon>Nymphalidae</taxon>
        <taxon>Nymphalinae</taxon>
        <taxon>Euphydryas</taxon>
    </lineage>
</organism>
<dbReference type="Proteomes" id="UP001153954">
    <property type="component" value="Unassembled WGS sequence"/>
</dbReference>
<comment type="caution">
    <text evidence="2">The sequence shown here is derived from an EMBL/GenBank/DDBJ whole genome shotgun (WGS) entry which is preliminary data.</text>
</comment>
<sequence length="81" mass="9072">MSPIILLLILQIVFGAHIKEKRSIDMEEDKNFNFTLDDLEYTTYEMNVTNAPIKLDAAFDGSHCATGQTKTNGMCVDIDSD</sequence>
<gene>
    <name evidence="2" type="ORF">EEDITHA_LOCUS12845</name>
</gene>
<accession>A0AAU9UE98</accession>
<feature type="signal peptide" evidence="1">
    <location>
        <begin position="1"/>
        <end position="15"/>
    </location>
</feature>
<feature type="chain" id="PRO_5043818499" description="Secreted protein" evidence="1">
    <location>
        <begin position="16"/>
        <end position="81"/>
    </location>
</feature>
<protein>
    <recommendedName>
        <fullName evidence="4">Secreted protein</fullName>
    </recommendedName>
</protein>
<evidence type="ECO:0008006" key="4">
    <source>
        <dbReference type="Google" id="ProtNLM"/>
    </source>
</evidence>
<evidence type="ECO:0000256" key="1">
    <source>
        <dbReference type="SAM" id="SignalP"/>
    </source>
</evidence>